<name>A0ABW1QQE5_9ACTN</name>
<dbReference type="Proteomes" id="UP001596097">
    <property type="component" value="Unassembled WGS sequence"/>
</dbReference>
<dbReference type="EMBL" id="JBHSQL010000017">
    <property type="protein sequence ID" value="MFC6151273.1"/>
    <property type="molecule type" value="Genomic_DNA"/>
</dbReference>
<reference evidence="2" key="1">
    <citation type="journal article" date="2019" name="Int. J. Syst. Evol. Microbiol.">
        <title>The Global Catalogue of Microorganisms (GCM) 10K type strain sequencing project: providing services to taxonomists for standard genome sequencing and annotation.</title>
        <authorList>
            <consortium name="The Broad Institute Genomics Platform"/>
            <consortium name="The Broad Institute Genome Sequencing Center for Infectious Disease"/>
            <person name="Wu L."/>
            <person name="Ma J."/>
        </authorList>
    </citation>
    <scope>NUCLEOTIDE SEQUENCE [LARGE SCALE GENOMIC DNA]</scope>
    <source>
        <strain evidence="2">CGMCC 4.7198</strain>
    </source>
</reference>
<accession>A0ABW1QQE5</accession>
<gene>
    <name evidence="1" type="ORF">ACFPYK_17855</name>
</gene>
<protein>
    <submittedName>
        <fullName evidence="1">Uncharacterized protein</fullName>
    </submittedName>
</protein>
<organism evidence="1 2">
    <name type="scientific">Mumia xiangluensis</name>
    <dbReference type="NCBI Taxonomy" id="1678900"/>
    <lineage>
        <taxon>Bacteria</taxon>
        <taxon>Bacillati</taxon>
        <taxon>Actinomycetota</taxon>
        <taxon>Actinomycetes</taxon>
        <taxon>Propionibacteriales</taxon>
        <taxon>Nocardioidaceae</taxon>
        <taxon>Mumia</taxon>
    </lineage>
</organism>
<proteinExistence type="predicted"/>
<comment type="caution">
    <text evidence="1">The sequence shown here is derived from an EMBL/GenBank/DDBJ whole genome shotgun (WGS) entry which is preliminary data.</text>
</comment>
<evidence type="ECO:0000313" key="1">
    <source>
        <dbReference type="EMBL" id="MFC6151273.1"/>
    </source>
</evidence>
<dbReference type="RefSeq" id="WP_153816619.1">
    <property type="nucleotide sequence ID" value="NZ_JBHSQL010000017.1"/>
</dbReference>
<keyword evidence="2" id="KW-1185">Reference proteome</keyword>
<sequence length="58" mass="6070">MSPLNLAWQVAASGLARFASTDVSRANALGSANELAAARREREEISAMLAARALPDLS</sequence>
<evidence type="ECO:0000313" key="2">
    <source>
        <dbReference type="Proteomes" id="UP001596097"/>
    </source>
</evidence>